<dbReference type="InterPro" id="IPR049805">
    <property type="entry name" value="Lasso_benenodin"/>
</dbReference>
<dbReference type="EMBL" id="VYQB01000019">
    <property type="protein sequence ID" value="KAA9012943.1"/>
    <property type="molecule type" value="Genomic_DNA"/>
</dbReference>
<comment type="caution">
    <text evidence="3">The sequence shown here is derived from an EMBL/GenBank/DDBJ whole genome shotgun (WGS) entry which is preliminary data.</text>
</comment>
<gene>
    <name evidence="3" type="ORF">F4U95_20130</name>
    <name evidence="2" type="ORF">F4U96_20005</name>
</gene>
<evidence type="ECO:0000313" key="3">
    <source>
        <dbReference type="EMBL" id="KAA9025189.1"/>
    </source>
</evidence>
<dbReference type="Pfam" id="PF24178">
    <property type="entry name" value="Subterisin"/>
    <property type="match status" value="1"/>
</dbReference>
<dbReference type="AlphaFoldDB" id="A0A5J5HUI9"/>
<sequence length="48" mass="5015">MEAIMNREEHVGSELIDLGSVAEETKGPGFDNSDGIGGQQLVPGLSDD</sequence>
<keyword evidence="5" id="KW-1185">Reference proteome</keyword>
<evidence type="ECO:0000313" key="2">
    <source>
        <dbReference type="EMBL" id="KAA9012943.1"/>
    </source>
</evidence>
<organism evidence="3 4">
    <name type="scientific">Sphingobium limneticum</name>
    <dbReference type="NCBI Taxonomy" id="1007511"/>
    <lineage>
        <taxon>Bacteria</taxon>
        <taxon>Pseudomonadati</taxon>
        <taxon>Pseudomonadota</taxon>
        <taxon>Alphaproteobacteria</taxon>
        <taxon>Sphingomonadales</taxon>
        <taxon>Sphingomonadaceae</taxon>
        <taxon>Sphingobium</taxon>
    </lineage>
</organism>
<accession>A0A5J5HUI9</accession>
<feature type="region of interest" description="Disordered" evidence="1">
    <location>
        <begin position="23"/>
        <end position="48"/>
    </location>
</feature>
<evidence type="ECO:0000313" key="5">
    <source>
        <dbReference type="Proteomes" id="UP000326364"/>
    </source>
</evidence>
<evidence type="ECO:0000313" key="4">
    <source>
        <dbReference type="Proteomes" id="UP000325933"/>
    </source>
</evidence>
<reference evidence="4 5" key="1">
    <citation type="submission" date="2019-09" db="EMBL/GenBank/DDBJ databases">
        <authorList>
            <person name="Feng G."/>
        </authorList>
    </citation>
    <scope>NUCLEOTIDE SEQUENCE [LARGE SCALE GENOMIC DNA]</scope>
    <source>
        <strain evidence="3 4">KACC 19283</strain>
        <strain evidence="2 5">KACC 19284</strain>
    </source>
</reference>
<proteinExistence type="predicted"/>
<protein>
    <submittedName>
        <fullName evidence="3">Benenodin family lasso peptide</fullName>
    </submittedName>
</protein>
<evidence type="ECO:0000256" key="1">
    <source>
        <dbReference type="SAM" id="MobiDB-lite"/>
    </source>
</evidence>
<dbReference type="EMBL" id="VYQA01000019">
    <property type="protein sequence ID" value="KAA9025189.1"/>
    <property type="molecule type" value="Genomic_DNA"/>
</dbReference>
<name>A0A5J5HUI9_9SPHN</name>
<dbReference type="Proteomes" id="UP000326364">
    <property type="component" value="Unassembled WGS sequence"/>
</dbReference>
<dbReference type="Proteomes" id="UP000325933">
    <property type="component" value="Unassembled WGS sequence"/>
</dbReference>
<dbReference type="NCBIfam" id="NF033522">
    <property type="entry name" value="lasso_benenodin"/>
    <property type="match status" value="1"/>
</dbReference>